<accession>A0ABW4LI05</accession>
<keyword evidence="1" id="KW-1133">Transmembrane helix</keyword>
<dbReference type="EMBL" id="JBHUEA010000028">
    <property type="protein sequence ID" value="MFD1722809.1"/>
    <property type="molecule type" value="Genomic_DNA"/>
</dbReference>
<feature type="transmembrane region" description="Helical" evidence="1">
    <location>
        <begin position="320"/>
        <end position="342"/>
    </location>
</feature>
<keyword evidence="3" id="KW-1185">Reference proteome</keyword>
<evidence type="ECO:0008006" key="4">
    <source>
        <dbReference type="Google" id="ProtNLM"/>
    </source>
</evidence>
<evidence type="ECO:0000256" key="1">
    <source>
        <dbReference type="SAM" id="Phobius"/>
    </source>
</evidence>
<name>A0ABW4LI05_9MICO</name>
<sequence>MRSFRFALLLQRRQSTRDLPLLLVLALLTLLVLVCALGGPRLLAGTLDRSVRQVVADAPDPDVVVQGPVGTTTPGSDRLLVDPYGIGSLPGQVRQQLPASVRRVTDPPTAAVTGADVRLTSEDTRPALQNGPVGLQLALLPGPRAVRLRDGALPDSGALPGVVDVVLSQAVAGATSLRVGSAMDVPLDAGNRIRMRVTGIVERLPETSPSRWRDLGPVWSARENRNGTAAPLQATALTDAAGIQYASDALGPFSVLIRLPVVPERLSAVGAHRIAAEVVRLRAQPGELLPQGGQEVTVRSDLPEAVATAEQRARSATAQFLLLAAGVLGTGAVAIVLLGGLIAARRRETVALQRARGASLRAVAAPALLESAAVVVVAGALAALVVGVAVSPGAAAIAAVALLATPAQVGGGARSGAGRGGP</sequence>
<dbReference type="RefSeq" id="WP_377936239.1">
    <property type="nucleotide sequence ID" value="NZ_JBHUEA010000028.1"/>
</dbReference>
<dbReference type="Proteomes" id="UP001597347">
    <property type="component" value="Unassembled WGS sequence"/>
</dbReference>
<comment type="caution">
    <text evidence="2">The sequence shown here is derived from an EMBL/GenBank/DDBJ whole genome shotgun (WGS) entry which is preliminary data.</text>
</comment>
<feature type="transmembrane region" description="Helical" evidence="1">
    <location>
        <begin position="394"/>
        <end position="413"/>
    </location>
</feature>
<proteinExistence type="predicted"/>
<gene>
    <name evidence="2" type="ORF">ACFSBI_14730</name>
</gene>
<evidence type="ECO:0000313" key="2">
    <source>
        <dbReference type="EMBL" id="MFD1722809.1"/>
    </source>
</evidence>
<keyword evidence="1" id="KW-0812">Transmembrane</keyword>
<keyword evidence="1" id="KW-0472">Membrane</keyword>
<evidence type="ECO:0000313" key="3">
    <source>
        <dbReference type="Proteomes" id="UP001597347"/>
    </source>
</evidence>
<organism evidence="2 3">
    <name type="scientific">Amnibacterium endophyticum</name>
    <dbReference type="NCBI Taxonomy" id="2109337"/>
    <lineage>
        <taxon>Bacteria</taxon>
        <taxon>Bacillati</taxon>
        <taxon>Actinomycetota</taxon>
        <taxon>Actinomycetes</taxon>
        <taxon>Micrococcales</taxon>
        <taxon>Microbacteriaceae</taxon>
        <taxon>Amnibacterium</taxon>
    </lineage>
</organism>
<reference evidence="3" key="1">
    <citation type="journal article" date="2019" name="Int. J. Syst. Evol. Microbiol.">
        <title>The Global Catalogue of Microorganisms (GCM) 10K type strain sequencing project: providing services to taxonomists for standard genome sequencing and annotation.</title>
        <authorList>
            <consortium name="The Broad Institute Genomics Platform"/>
            <consortium name="The Broad Institute Genome Sequencing Center for Infectious Disease"/>
            <person name="Wu L."/>
            <person name="Ma J."/>
        </authorList>
    </citation>
    <scope>NUCLEOTIDE SEQUENCE [LARGE SCALE GENOMIC DNA]</scope>
    <source>
        <strain evidence="3">CGMCC 1.12471</strain>
    </source>
</reference>
<protein>
    <recommendedName>
        <fullName evidence="4">ABC3 transporter permease protein domain-containing protein</fullName>
    </recommendedName>
</protein>
<feature type="transmembrane region" description="Helical" evidence="1">
    <location>
        <begin position="363"/>
        <end position="388"/>
    </location>
</feature>
<feature type="non-terminal residue" evidence="2">
    <location>
        <position position="422"/>
    </location>
</feature>